<evidence type="ECO:0000313" key="13">
    <source>
        <dbReference type="Proteomes" id="UP000054560"/>
    </source>
</evidence>
<dbReference type="GO" id="GO:0015218">
    <property type="term" value="F:pyrimidine nucleotide transmembrane transporter activity"/>
    <property type="evidence" value="ECO:0007669"/>
    <property type="project" value="InterPro"/>
</dbReference>
<feature type="transmembrane region" description="Helical" evidence="11">
    <location>
        <begin position="71"/>
        <end position="93"/>
    </location>
</feature>
<protein>
    <recommendedName>
        <fullName evidence="14">Mitochondrial folate transporter/carrier</fullName>
    </recommendedName>
</protein>
<feature type="transmembrane region" description="Helical" evidence="11">
    <location>
        <begin position="29"/>
        <end position="51"/>
    </location>
</feature>
<evidence type="ECO:0000256" key="6">
    <source>
        <dbReference type="ARBA" id="ARBA00022989"/>
    </source>
</evidence>
<keyword evidence="13" id="KW-1185">Reference proteome</keyword>
<dbReference type="InterPro" id="IPR002067">
    <property type="entry name" value="MCP"/>
</dbReference>
<evidence type="ECO:0000256" key="8">
    <source>
        <dbReference type="ARBA" id="ARBA00023136"/>
    </source>
</evidence>
<dbReference type="Gene3D" id="1.50.40.10">
    <property type="entry name" value="Mitochondrial carrier domain"/>
    <property type="match status" value="1"/>
</dbReference>
<comment type="subcellular location">
    <subcellularLocation>
        <location evidence="1">Mitochondrion inner membrane</location>
        <topology evidence="1">Multi-pass membrane protein</topology>
    </subcellularLocation>
</comment>
<dbReference type="Pfam" id="PF00153">
    <property type="entry name" value="Mito_carr"/>
    <property type="match status" value="3"/>
</dbReference>
<dbReference type="GO" id="GO:0005743">
    <property type="term" value="C:mitochondrial inner membrane"/>
    <property type="evidence" value="ECO:0007669"/>
    <property type="project" value="UniProtKB-SubCell"/>
</dbReference>
<dbReference type="PANTHER" id="PTHR45829:SF1">
    <property type="entry name" value="CARRIER PROTEIN, PUTATIVE (AFU_ORTHOLOGUE AFUA_4G06780)-RELATED"/>
    <property type="match status" value="1"/>
</dbReference>
<keyword evidence="2 10" id="KW-0813">Transport</keyword>
<keyword evidence="8 9" id="KW-0472">Membrane</keyword>
<dbReference type="OrthoDB" id="10266426at2759"/>
<keyword evidence="4" id="KW-0677">Repeat</keyword>
<comment type="similarity">
    <text evidence="10">Belongs to the mitochondrial carrier (TC 2.A.29) family.</text>
</comment>
<dbReference type="PRINTS" id="PR00926">
    <property type="entry name" value="MITOCARRIER"/>
</dbReference>
<keyword evidence="6 11" id="KW-1133">Transmembrane helix</keyword>
<evidence type="ECO:0000256" key="9">
    <source>
        <dbReference type="PROSITE-ProRule" id="PRU00282"/>
    </source>
</evidence>
<dbReference type="InterPro" id="IPR049562">
    <property type="entry name" value="SLC25A33/36-like"/>
</dbReference>
<keyword evidence="5" id="KW-0999">Mitochondrion inner membrane</keyword>
<keyword evidence="3 9" id="KW-0812">Transmembrane</keyword>
<dbReference type="STRING" id="667725.A0A0L0FT52"/>
<dbReference type="RefSeq" id="XP_014153025.1">
    <property type="nucleotide sequence ID" value="XM_014297550.1"/>
</dbReference>
<evidence type="ECO:0000256" key="2">
    <source>
        <dbReference type="ARBA" id="ARBA00022448"/>
    </source>
</evidence>
<dbReference type="GO" id="GO:1990519">
    <property type="term" value="P:pyrimidine nucleotide import into mitochondrion"/>
    <property type="evidence" value="ECO:0007669"/>
    <property type="project" value="TreeGrafter"/>
</dbReference>
<feature type="repeat" description="Solcar" evidence="9">
    <location>
        <begin position="1"/>
        <end position="57"/>
    </location>
</feature>
<dbReference type="EMBL" id="KQ242362">
    <property type="protein sequence ID" value="KNC79123.1"/>
    <property type="molecule type" value="Genomic_DNA"/>
</dbReference>
<proteinExistence type="inferred from homology"/>
<evidence type="ECO:0000256" key="3">
    <source>
        <dbReference type="ARBA" id="ARBA00022692"/>
    </source>
</evidence>
<evidence type="ECO:0000256" key="11">
    <source>
        <dbReference type="SAM" id="Phobius"/>
    </source>
</evidence>
<dbReference type="SUPFAM" id="SSF103506">
    <property type="entry name" value="Mitochondrial carrier"/>
    <property type="match status" value="1"/>
</dbReference>
<evidence type="ECO:0000256" key="1">
    <source>
        <dbReference type="ARBA" id="ARBA00004448"/>
    </source>
</evidence>
<dbReference type="Proteomes" id="UP000054560">
    <property type="component" value="Unassembled WGS sequence"/>
</dbReference>
<evidence type="ECO:0000256" key="5">
    <source>
        <dbReference type="ARBA" id="ARBA00022792"/>
    </source>
</evidence>
<dbReference type="PANTHER" id="PTHR45829">
    <property type="entry name" value="MITOCHONDRIAL CARRIER PROTEIN RIM2"/>
    <property type="match status" value="1"/>
</dbReference>
<dbReference type="eggNOG" id="KOG0764">
    <property type="taxonomic scope" value="Eukaryota"/>
</dbReference>
<dbReference type="InterPro" id="IPR023395">
    <property type="entry name" value="MCP_dom_sf"/>
</dbReference>
<organism evidence="12 13">
    <name type="scientific">Sphaeroforma arctica JP610</name>
    <dbReference type="NCBI Taxonomy" id="667725"/>
    <lineage>
        <taxon>Eukaryota</taxon>
        <taxon>Ichthyosporea</taxon>
        <taxon>Ichthyophonida</taxon>
        <taxon>Sphaeroforma</taxon>
    </lineage>
</organism>
<name>A0A0L0FT52_9EUKA</name>
<keyword evidence="7" id="KW-0496">Mitochondrion</keyword>
<sequence length="265" mass="29838">MQSRYGGKEYSSTRDALTKIYKQEGRRGYFKGLGPSLFALLPTWAVYFTTYEQLKVRIGIHYDLAPKSSQLHLMAAIGAGVASNVVTSPLWLIKTRLMTQQRGLTPYFYKNSVHALITIMQREGPLALYKGLAASLVGVVHVGIQFPLYEILKVKFSSNYSERADTTTKAIILASATSKTIASVAWYPHEVVRTRMQNQSVPPFKYNNILHCAKTVVMEEGVRALYRGLPTNLFRVIPSCVITFTSYETILSWLMEADKKGRLRV</sequence>
<feature type="transmembrane region" description="Helical" evidence="11">
    <location>
        <begin position="127"/>
        <end position="149"/>
    </location>
</feature>
<feature type="repeat" description="Solcar" evidence="9">
    <location>
        <begin position="166"/>
        <end position="253"/>
    </location>
</feature>
<dbReference type="GeneID" id="25908976"/>
<dbReference type="PROSITE" id="PS50920">
    <property type="entry name" value="SOLCAR"/>
    <property type="match status" value="3"/>
</dbReference>
<evidence type="ECO:0000256" key="10">
    <source>
        <dbReference type="RuleBase" id="RU000488"/>
    </source>
</evidence>
<evidence type="ECO:0000313" key="12">
    <source>
        <dbReference type="EMBL" id="KNC79123.1"/>
    </source>
</evidence>
<dbReference type="InterPro" id="IPR018108">
    <property type="entry name" value="MCP_transmembrane"/>
</dbReference>
<evidence type="ECO:0000256" key="7">
    <source>
        <dbReference type="ARBA" id="ARBA00023128"/>
    </source>
</evidence>
<accession>A0A0L0FT52</accession>
<reference evidence="12 13" key="1">
    <citation type="submission" date="2011-02" db="EMBL/GenBank/DDBJ databases">
        <title>The Genome Sequence of Sphaeroforma arctica JP610.</title>
        <authorList>
            <consortium name="The Broad Institute Genome Sequencing Platform"/>
            <person name="Russ C."/>
            <person name="Cuomo C."/>
            <person name="Young S.K."/>
            <person name="Zeng Q."/>
            <person name="Gargeya S."/>
            <person name="Alvarado L."/>
            <person name="Berlin A."/>
            <person name="Chapman S.B."/>
            <person name="Chen Z."/>
            <person name="Freedman E."/>
            <person name="Gellesch M."/>
            <person name="Goldberg J."/>
            <person name="Griggs A."/>
            <person name="Gujja S."/>
            <person name="Heilman E."/>
            <person name="Heiman D."/>
            <person name="Howarth C."/>
            <person name="Mehta T."/>
            <person name="Neiman D."/>
            <person name="Pearson M."/>
            <person name="Roberts A."/>
            <person name="Saif S."/>
            <person name="Shea T."/>
            <person name="Shenoy N."/>
            <person name="Sisk P."/>
            <person name="Stolte C."/>
            <person name="Sykes S."/>
            <person name="White J."/>
            <person name="Yandava C."/>
            <person name="Burger G."/>
            <person name="Gray M.W."/>
            <person name="Holland P.W.H."/>
            <person name="King N."/>
            <person name="Lang F.B.F."/>
            <person name="Roger A.J."/>
            <person name="Ruiz-Trillo I."/>
            <person name="Haas B."/>
            <person name="Nusbaum C."/>
            <person name="Birren B."/>
        </authorList>
    </citation>
    <scope>NUCLEOTIDE SEQUENCE [LARGE SCALE GENOMIC DNA]</scope>
    <source>
        <strain evidence="12 13">JP610</strain>
    </source>
</reference>
<evidence type="ECO:0000256" key="4">
    <source>
        <dbReference type="ARBA" id="ARBA00022737"/>
    </source>
</evidence>
<evidence type="ECO:0008006" key="14">
    <source>
        <dbReference type="Google" id="ProtNLM"/>
    </source>
</evidence>
<dbReference type="AlphaFoldDB" id="A0A0L0FT52"/>
<gene>
    <name evidence="12" type="ORF">SARC_08472</name>
</gene>
<feature type="repeat" description="Solcar" evidence="9">
    <location>
        <begin position="67"/>
        <end position="155"/>
    </location>
</feature>